<protein>
    <submittedName>
        <fullName evidence="1">SIMPL domain-containing protein</fullName>
    </submittedName>
</protein>
<dbReference type="PANTHER" id="PTHR34387:SF1">
    <property type="entry name" value="PERIPLASMIC IMMUNOGENIC PROTEIN"/>
    <property type="match status" value="1"/>
</dbReference>
<dbReference type="PANTHER" id="PTHR34387">
    <property type="entry name" value="SLR1258 PROTEIN"/>
    <property type="match status" value="1"/>
</dbReference>
<evidence type="ECO:0000313" key="2">
    <source>
        <dbReference type="Proteomes" id="UP001597452"/>
    </source>
</evidence>
<dbReference type="Pfam" id="PF04402">
    <property type="entry name" value="SIMPL"/>
    <property type="match status" value="1"/>
</dbReference>
<keyword evidence="2" id="KW-1185">Reference proteome</keyword>
<dbReference type="Gene3D" id="3.30.70.2970">
    <property type="entry name" value="Protein of unknown function (DUF541), domain 2"/>
    <property type="match status" value="1"/>
</dbReference>
<dbReference type="Proteomes" id="UP001597452">
    <property type="component" value="Unassembled WGS sequence"/>
</dbReference>
<comment type="caution">
    <text evidence="1">The sequence shown here is derived from an EMBL/GenBank/DDBJ whole genome shotgun (WGS) entry which is preliminary data.</text>
</comment>
<proteinExistence type="predicted"/>
<evidence type="ECO:0000313" key="1">
    <source>
        <dbReference type="EMBL" id="MFD2637838.1"/>
    </source>
</evidence>
<accession>A0ABW5Q798</accession>
<name>A0ABW5Q798_9BACI</name>
<sequence length="212" mass="23299">MVEQERHDERILAVMGEGVVTTEPNVAQVVLGVVTEDENLSVAQRQNADFINQVIQALMNEGIPREEIQTVDYSIQPLYDYVEGVQQFRGYQVSHMLSVTIDEIGSVGQVIDSAVEAGANRVIDIQFSVSHPEVFYQLALTRALEDAVGKAETLAEAMNTDLDLVPVKVVELSSDSPITYQTFALAESGGGTPIEPGQMDIKARIEAKFHYM</sequence>
<dbReference type="Gene3D" id="3.30.110.170">
    <property type="entry name" value="Protein of unknown function (DUF541), domain 1"/>
    <property type="match status" value="1"/>
</dbReference>
<dbReference type="EMBL" id="JBHUMZ010000011">
    <property type="protein sequence ID" value="MFD2637838.1"/>
    <property type="molecule type" value="Genomic_DNA"/>
</dbReference>
<reference evidence="2" key="1">
    <citation type="journal article" date="2019" name="Int. J. Syst. Evol. Microbiol.">
        <title>The Global Catalogue of Microorganisms (GCM) 10K type strain sequencing project: providing services to taxonomists for standard genome sequencing and annotation.</title>
        <authorList>
            <consortium name="The Broad Institute Genomics Platform"/>
            <consortium name="The Broad Institute Genome Sequencing Center for Infectious Disease"/>
            <person name="Wu L."/>
            <person name="Ma J."/>
        </authorList>
    </citation>
    <scope>NUCLEOTIDE SEQUENCE [LARGE SCALE GENOMIC DNA]</scope>
    <source>
        <strain evidence="2">TISTR 1571</strain>
    </source>
</reference>
<dbReference type="RefSeq" id="WP_054752187.1">
    <property type="nucleotide sequence ID" value="NZ_JBHUMZ010000011.1"/>
</dbReference>
<organism evidence="1 2">
    <name type="scientific">Piscibacillus salipiscarius</name>
    <dbReference type="NCBI Taxonomy" id="299480"/>
    <lineage>
        <taxon>Bacteria</taxon>
        <taxon>Bacillati</taxon>
        <taxon>Bacillota</taxon>
        <taxon>Bacilli</taxon>
        <taxon>Bacillales</taxon>
        <taxon>Bacillaceae</taxon>
        <taxon>Piscibacillus</taxon>
    </lineage>
</organism>
<dbReference type="InterPro" id="IPR052022">
    <property type="entry name" value="26kDa_periplasmic_antigen"/>
</dbReference>
<gene>
    <name evidence="1" type="ORF">ACFSW4_02975</name>
</gene>
<dbReference type="InterPro" id="IPR007497">
    <property type="entry name" value="SIMPL/DUF541"/>
</dbReference>